<dbReference type="PANTHER" id="PTHR35530">
    <property type="entry name" value="TAUTOMERASE-RELATED"/>
    <property type="match status" value="1"/>
</dbReference>
<reference evidence="4 5" key="1">
    <citation type="submission" date="2020-08" db="EMBL/GenBank/DDBJ databases">
        <title>Genomic Encyclopedia of Type Strains, Phase IV (KMG-IV): sequencing the most valuable type-strain genomes for metagenomic binning, comparative biology and taxonomic classification.</title>
        <authorList>
            <person name="Goeker M."/>
        </authorList>
    </citation>
    <scope>NUCLEOTIDE SEQUENCE [LARGE SCALE GENOMIC DNA]</scope>
    <source>
        <strain evidence="4 5">DSM 103737</strain>
    </source>
</reference>
<dbReference type="InterPro" id="IPR014347">
    <property type="entry name" value="Tautomerase/MIF_sf"/>
</dbReference>
<gene>
    <name evidence="4" type="ORF">GGR16_002985</name>
</gene>
<dbReference type="Pfam" id="PF01361">
    <property type="entry name" value="Tautomerase"/>
    <property type="match status" value="1"/>
</dbReference>
<dbReference type="Gene3D" id="3.30.429.10">
    <property type="entry name" value="Macrophage Migration Inhibitory Factor"/>
    <property type="match status" value="2"/>
</dbReference>
<protein>
    <submittedName>
        <fullName evidence="4">4-oxalocrotonate tautomerase</fullName>
        <ecNumber evidence="4">5.3.2.6</ecNumber>
    </submittedName>
</protein>
<accession>A0A840BWR7</accession>
<evidence type="ECO:0000256" key="1">
    <source>
        <dbReference type="ARBA" id="ARBA00006723"/>
    </source>
</evidence>
<keyword evidence="2 4" id="KW-0413">Isomerase</keyword>
<comment type="caution">
    <text evidence="4">The sequence shown here is derived from an EMBL/GenBank/DDBJ whole genome shotgun (WGS) entry which is preliminary data.</text>
</comment>
<comment type="similarity">
    <text evidence="1">Belongs to the 4-oxalocrotonate tautomerase family.</text>
</comment>
<organism evidence="4 5">
    <name type="scientific">Chelatococcus caeni</name>
    <dbReference type="NCBI Taxonomy" id="1348468"/>
    <lineage>
        <taxon>Bacteria</taxon>
        <taxon>Pseudomonadati</taxon>
        <taxon>Pseudomonadota</taxon>
        <taxon>Alphaproteobacteria</taxon>
        <taxon>Hyphomicrobiales</taxon>
        <taxon>Chelatococcaceae</taxon>
        <taxon>Chelatococcus</taxon>
    </lineage>
</organism>
<dbReference type="AlphaFoldDB" id="A0A840BWR7"/>
<dbReference type="EC" id="5.3.2.6" evidence="4"/>
<keyword evidence="5" id="KW-1185">Reference proteome</keyword>
<dbReference type="InterPro" id="IPR004370">
    <property type="entry name" value="4-OT-like_dom"/>
</dbReference>
<name>A0A840BWR7_9HYPH</name>
<dbReference type="RefSeq" id="WP_183317064.1">
    <property type="nucleotide sequence ID" value="NZ_JACIEN010000003.1"/>
</dbReference>
<evidence type="ECO:0000313" key="5">
    <source>
        <dbReference type="Proteomes" id="UP000577362"/>
    </source>
</evidence>
<dbReference type="Proteomes" id="UP000577362">
    <property type="component" value="Unassembled WGS sequence"/>
</dbReference>
<sequence>MPIIEVKFAAAPGRRVARREIAGTASALAADILGKSPAVTAVVVEEIAAEDWFCGGHALAESGLASFWLSIRITEGTNTRAETAEFIAATFAAMGRLLGPLHEESYVHVMEARGFAYGYGGRTQDERAMAARMKAPVPA</sequence>
<feature type="domain" description="4-oxalocrotonate tautomerase-like" evidence="3">
    <location>
        <begin position="2"/>
        <end position="60"/>
    </location>
</feature>
<dbReference type="SUPFAM" id="SSF55331">
    <property type="entry name" value="Tautomerase/MIF"/>
    <property type="match status" value="1"/>
</dbReference>
<evidence type="ECO:0000313" key="4">
    <source>
        <dbReference type="EMBL" id="MBB4017951.1"/>
    </source>
</evidence>
<proteinExistence type="inferred from homology"/>
<dbReference type="PANTHER" id="PTHR35530:SF1">
    <property type="entry name" value="2-HYDROXYMUCONATE TAUTOMERASE"/>
    <property type="match status" value="1"/>
</dbReference>
<dbReference type="EMBL" id="JACIEN010000003">
    <property type="protein sequence ID" value="MBB4017951.1"/>
    <property type="molecule type" value="Genomic_DNA"/>
</dbReference>
<evidence type="ECO:0000259" key="3">
    <source>
        <dbReference type="Pfam" id="PF01361"/>
    </source>
</evidence>
<evidence type="ECO:0000256" key="2">
    <source>
        <dbReference type="ARBA" id="ARBA00023235"/>
    </source>
</evidence>
<dbReference type="GO" id="GO:0016853">
    <property type="term" value="F:isomerase activity"/>
    <property type="evidence" value="ECO:0007669"/>
    <property type="project" value="UniProtKB-KW"/>
</dbReference>